<dbReference type="Pfam" id="PF16117">
    <property type="entry name" value="DUF4833"/>
    <property type="match status" value="1"/>
</dbReference>
<dbReference type="AlphaFoldDB" id="A0A4V3DDD1"/>
<evidence type="ECO:0000259" key="1">
    <source>
        <dbReference type="Pfam" id="PF16117"/>
    </source>
</evidence>
<evidence type="ECO:0000313" key="3">
    <source>
        <dbReference type="Proteomes" id="UP000295292"/>
    </source>
</evidence>
<keyword evidence="3" id="KW-1185">Reference proteome</keyword>
<dbReference type="Proteomes" id="UP000295292">
    <property type="component" value="Unassembled WGS sequence"/>
</dbReference>
<organism evidence="2 3">
    <name type="scientific">Sphingobacterium yanglingense</name>
    <dbReference type="NCBI Taxonomy" id="1437280"/>
    <lineage>
        <taxon>Bacteria</taxon>
        <taxon>Pseudomonadati</taxon>
        <taxon>Bacteroidota</taxon>
        <taxon>Sphingobacteriia</taxon>
        <taxon>Sphingobacteriales</taxon>
        <taxon>Sphingobacteriaceae</taxon>
        <taxon>Sphingobacterium</taxon>
    </lineage>
</organism>
<sequence length="175" mass="20307">MRNYLLLLLYFSSVLFPLLAQEGYPKPNVKDLLFYIQHNRGKNTYLYQANIDKQGKIDSNDPVKISRQMFDNNAEIKSITAIQRKFAYGIDSTPQSDKSYELSLVSYPQQRLYLRSNADDNYFVETTLNGIKMKINRLFIFQKEGTSGLNTKVDYILFFGTDQKGKHVHSKLVID</sequence>
<proteinExistence type="predicted"/>
<name>A0A4V3DDD1_9SPHI</name>
<feature type="domain" description="DUF4833" evidence="1">
    <location>
        <begin position="34"/>
        <end position="170"/>
    </location>
</feature>
<accession>A0A4V3DDD1</accession>
<dbReference type="InterPro" id="IPR032269">
    <property type="entry name" value="DUF4833"/>
</dbReference>
<dbReference type="EMBL" id="SNYV01000016">
    <property type="protein sequence ID" value="TDQ75830.1"/>
    <property type="molecule type" value="Genomic_DNA"/>
</dbReference>
<comment type="caution">
    <text evidence="2">The sequence shown here is derived from an EMBL/GenBank/DDBJ whole genome shotgun (WGS) entry which is preliminary data.</text>
</comment>
<gene>
    <name evidence="2" type="ORF">CLV99_3524</name>
</gene>
<protein>
    <submittedName>
        <fullName evidence="2">Uncharacterized protein DUF4833</fullName>
    </submittedName>
</protein>
<evidence type="ECO:0000313" key="2">
    <source>
        <dbReference type="EMBL" id="TDQ75830.1"/>
    </source>
</evidence>
<reference evidence="2 3" key="1">
    <citation type="submission" date="2019-03" db="EMBL/GenBank/DDBJ databases">
        <title>Genomic Encyclopedia of Archaeal and Bacterial Type Strains, Phase II (KMG-II): from individual species to whole genera.</title>
        <authorList>
            <person name="Goeker M."/>
        </authorList>
    </citation>
    <scope>NUCLEOTIDE SEQUENCE [LARGE SCALE GENOMIC DNA]</scope>
    <source>
        <strain evidence="2 3">DSM 28353</strain>
    </source>
</reference>